<comment type="caution">
    <text evidence="3">The sequence shown here is derived from an EMBL/GenBank/DDBJ whole genome shotgun (WGS) entry which is preliminary data.</text>
</comment>
<dbReference type="GO" id="GO:0016787">
    <property type="term" value="F:hydrolase activity"/>
    <property type="evidence" value="ECO:0007669"/>
    <property type="project" value="UniProtKB-KW"/>
</dbReference>
<dbReference type="SUPFAM" id="SSF53955">
    <property type="entry name" value="Lysozyme-like"/>
    <property type="match status" value="1"/>
</dbReference>
<gene>
    <name evidence="3" type="ORF">ABID46_000054</name>
</gene>
<evidence type="ECO:0000313" key="3">
    <source>
        <dbReference type="EMBL" id="MET3730502.1"/>
    </source>
</evidence>
<dbReference type="RefSeq" id="WP_354505462.1">
    <property type="nucleotide sequence ID" value="NZ_JBEPMO010000001.1"/>
</dbReference>
<reference evidence="3 4" key="1">
    <citation type="submission" date="2024-06" db="EMBL/GenBank/DDBJ databases">
        <title>Genomic Encyclopedia of Type Strains, Phase IV (KMG-IV): sequencing the most valuable type-strain genomes for metagenomic binning, comparative biology and taxonomic classification.</title>
        <authorList>
            <person name="Goeker M."/>
        </authorList>
    </citation>
    <scope>NUCLEOTIDE SEQUENCE [LARGE SCALE GENOMIC DNA]</scope>
    <source>
        <strain evidence="3 4">DSM 29388</strain>
    </source>
</reference>
<dbReference type="SUPFAM" id="SSF51261">
    <property type="entry name" value="Duplicated hybrid motif"/>
    <property type="match status" value="2"/>
</dbReference>
<dbReference type="InterPro" id="IPR023346">
    <property type="entry name" value="Lysozyme-like_dom_sf"/>
</dbReference>
<dbReference type="InterPro" id="IPR011055">
    <property type="entry name" value="Dup_hybrid_motif"/>
</dbReference>
<evidence type="ECO:0000256" key="1">
    <source>
        <dbReference type="SAM" id="MobiDB-lite"/>
    </source>
</evidence>
<dbReference type="PANTHER" id="PTHR21666">
    <property type="entry name" value="PEPTIDASE-RELATED"/>
    <property type="match status" value="1"/>
</dbReference>
<name>A0ABV2LSL8_9FLAO</name>
<organism evidence="3 4">
    <name type="scientific">Moheibacter stercoris</name>
    <dbReference type="NCBI Taxonomy" id="1628251"/>
    <lineage>
        <taxon>Bacteria</taxon>
        <taxon>Pseudomonadati</taxon>
        <taxon>Bacteroidota</taxon>
        <taxon>Flavobacteriia</taxon>
        <taxon>Flavobacteriales</taxon>
        <taxon>Weeksellaceae</taxon>
        <taxon>Moheibacter</taxon>
    </lineage>
</organism>
<dbReference type="InterPro" id="IPR050570">
    <property type="entry name" value="Cell_wall_metabolism_enzyme"/>
</dbReference>
<dbReference type="CDD" id="cd12797">
    <property type="entry name" value="M23_peptidase"/>
    <property type="match status" value="1"/>
</dbReference>
<sequence>MAKKGVARISGPSRPKIGETAVYSITEWHPGTPVEQRSGANIKWELFRKRSNGNFTSTNIIKTGPIGSFTFEEKAYGEEFLVEGYLHSPELTGATTIKITPLAGNPKILTLTLFDGNKKRITENPKYGQTIYAEVKSQNMFGERLKLQVWERDTMSDSGHDEHSNTLLWEKEISVPQSGINQEPINLTQLMMEKAQGSGMSAWLEGGVHEYYLVVKRNNQTTYSNQTIEVDNEMVDSETPQSPPVSNNPPTPSQPNESSPTPSEPEPAIQEPIRVEGIGTDTPEDSGRTPNSVEPSLTEGLTTAYFAKKVYTVQTTSNPKTIPYRFQHDNNRTGNDEQKQRIAQAIMDKQVIKDLEKEKRYTTIDLIKEALVNEVYNSDEVINIQTYDLGPDFVKIDNAPLEEKVYLVANGVMLDGKEATIVVKEKDGLLKGSEGATLQLVELTEEQMDSTEAIAEDDLNEKTEFKATFANGMAKVPVQLRPKAGVELQEWHDKIAKGKEDGTYTYTFNNANGTTITEENKKELAEIILNNAKGGKLGNTKIEAGKTAYKEDVEAKLEIKTYARGETITFPLFKAIPEFLFLQVKAEGEEDNYDKEFLKEENKYFRIGKGNCSCHRDLTESEFKAILKHLRESENLEIETIWSPRNTGGASPSDTSITATLNKLNEVMKEADINTCIRKVFFIAECYHETDRFYSTQEYNSRHTANYDPYRGRGIIQLTHREAYQRFAHYKGDTTIETDYTKVATNLDLAFESAGWYWKQGKQLSVGTNWTPTEAARTRYNLSDRSYPKTTVSTNYVNSSGQRVTRYGSIDLNLVADNDDIKVISYLINGGDNGLAEREEYLAELKKLSFFICEEKDAGDWHDPVDNPMSTNFMQSGGKSNIWGLFGNTIRNGRVHSGLDLFARTGSNIYACVNGTVYNRRWHSGYGNTITIKVSDPVAFLKRKRTDYTLKNTLEIEEGSNWSEDGDIFLFYAHLDSVEEFEFGAEVNAGRILGTTGRSGVAGGTCAPHLHFEIFCSYSFGVGTSYRINPALFVNYKHYDEQSESERTQQTTESDRGKINEHDGAQKLSTTNIF</sequence>
<dbReference type="Gene3D" id="2.70.70.10">
    <property type="entry name" value="Glucose Permease (Domain IIA)"/>
    <property type="match status" value="1"/>
</dbReference>
<dbReference type="PANTHER" id="PTHR21666:SF270">
    <property type="entry name" value="MUREIN HYDROLASE ACTIVATOR ENVC"/>
    <property type="match status" value="1"/>
</dbReference>
<dbReference type="Gene3D" id="1.10.530.10">
    <property type="match status" value="1"/>
</dbReference>
<feature type="compositionally biased region" description="Polar residues" evidence="1">
    <location>
        <begin position="288"/>
        <end position="297"/>
    </location>
</feature>
<feature type="compositionally biased region" description="Pro residues" evidence="1">
    <location>
        <begin position="241"/>
        <end position="253"/>
    </location>
</feature>
<dbReference type="InterPro" id="IPR016047">
    <property type="entry name" value="M23ase_b-sheet_dom"/>
</dbReference>
<dbReference type="Pfam" id="PF01551">
    <property type="entry name" value="Peptidase_M23"/>
    <property type="match status" value="1"/>
</dbReference>
<keyword evidence="4" id="KW-1185">Reference proteome</keyword>
<feature type="region of interest" description="Disordered" evidence="1">
    <location>
        <begin position="1042"/>
        <end position="1063"/>
    </location>
</feature>
<evidence type="ECO:0000259" key="2">
    <source>
        <dbReference type="Pfam" id="PF01551"/>
    </source>
</evidence>
<protein>
    <submittedName>
        <fullName evidence="3">Murein DD-endopeptidase MepM/ murein hydrolase activator NlpD</fullName>
    </submittedName>
</protein>
<keyword evidence="3" id="KW-0378">Hydrolase</keyword>
<evidence type="ECO:0000313" key="4">
    <source>
        <dbReference type="Proteomes" id="UP001549146"/>
    </source>
</evidence>
<accession>A0ABV2LSL8</accession>
<proteinExistence type="predicted"/>
<feature type="domain" description="M23ase beta-sheet core" evidence="2">
    <location>
        <begin position="895"/>
        <end position="938"/>
    </location>
</feature>
<feature type="region of interest" description="Disordered" evidence="1">
    <location>
        <begin position="234"/>
        <end position="297"/>
    </location>
</feature>
<dbReference type="EMBL" id="JBEPMO010000001">
    <property type="protein sequence ID" value="MET3730502.1"/>
    <property type="molecule type" value="Genomic_DNA"/>
</dbReference>
<dbReference type="Proteomes" id="UP001549146">
    <property type="component" value="Unassembled WGS sequence"/>
</dbReference>